<evidence type="ECO:0000313" key="1">
    <source>
        <dbReference type="EMBL" id="BBX66544.1"/>
    </source>
</evidence>
<dbReference type="SUPFAM" id="SSF56281">
    <property type="entry name" value="Metallo-hydrolase/oxidoreductase"/>
    <property type="match status" value="1"/>
</dbReference>
<sequence length="79" mass="9070">MFSVEMLPAGHGDCLWIEYGDPVRRVLVDGGPYYSYKHLRARIERLDPTDRHFELLIITHVDADHIEGSCGSCRKGIWV</sequence>
<dbReference type="AlphaFoldDB" id="A0A7I7M307"/>
<evidence type="ECO:0000313" key="2">
    <source>
        <dbReference type="Proteomes" id="UP000466514"/>
    </source>
</evidence>
<evidence type="ECO:0008006" key="3">
    <source>
        <dbReference type="Google" id="ProtNLM"/>
    </source>
</evidence>
<dbReference type="Proteomes" id="UP000466514">
    <property type="component" value="Chromosome"/>
</dbReference>
<dbReference type="RefSeq" id="WP_163719606.1">
    <property type="nucleotide sequence ID" value="NZ_AP022574.1"/>
</dbReference>
<dbReference type="EMBL" id="AP022574">
    <property type="protein sequence ID" value="BBX66544.1"/>
    <property type="molecule type" value="Genomic_DNA"/>
</dbReference>
<protein>
    <recommendedName>
        <fullName evidence="3">MBL fold metallo-hydrolase</fullName>
    </recommendedName>
</protein>
<gene>
    <name evidence="1" type="ORF">MPSYJ_00050</name>
</gene>
<dbReference type="KEGG" id="mpsc:MPSYJ_00050"/>
<dbReference type="Gene3D" id="3.60.15.10">
    <property type="entry name" value="Ribonuclease Z/Hydroxyacylglutathione hydrolase-like"/>
    <property type="match status" value="1"/>
</dbReference>
<organism evidence="1 2">
    <name type="scientific">Mycolicibacterium psychrotolerans</name>
    <dbReference type="NCBI Taxonomy" id="216929"/>
    <lineage>
        <taxon>Bacteria</taxon>
        <taxon>Bacillati</taxon>
        <taxon>Actinomycetota</taxon>
        <taxon>Actinomycetes</taxon>
        <taxon>Mycobacteriales</taxon>
        <taxon>Mycobacteriaceae</taxon>
        <taxon>Mycolicibacterium</taxon>
    </lineage>
</organism>
<reference evidence="1 2" key="1">
    <citation type="journal article" date="2019" name="Emerg. Microbes Infect.">
        <title>Comprehensive subspecies identification of 175 nontuberculous mycobacteria species based on 7547 genomic profiles.</title>
        <authorList>
            <person name="Matsumoto Y."/>
            <person name="Kinjo T."/>
            <person name="Motooka D."/>
            <person name="Nabeya D."/>
            <person name="Jung N."/>
            <person name="Uechi K."/>
            <person name="Horii T."/>
            <person name="Iida T."/>
            <person name="Fujita J."/>
            <person name="Nakamura S."/>
        </authorList>
    </citation>
    <scope>NUCLEOTIDE SEQUENCE [LARGE SCALE GENOMIC DNA]</scope>
    <source>
        <strain evidence="1 2">JCM 13323</strain>
    </source>
</reference>
<accession>A0A7I7M307</accession>
<keyword evidence="2" id="KW-1185">Reference proteome</keyword>
<proteinExistence type="predicted"/>
<dbReference type="InterPro" id="IPR036866">
    <property type="entry name" value="RibonucZ/Hydroxyglut_hydro"/>
</dbReference>
<name>A0A7I7M307_9MYCO</name>